<dbReference type="InterPro" id="IPR001251">
    <property type="entry name" value="CRAL-TRIO_dom"/>
</dbReference>
<dbReference type="PANTHER" id="PTHR10174:SF213">
    <property type="entry name" value="CRAL-TRIO DOMAIN-CONTAINING PROTEIN"/>
    <property type="match status" value="1"/>
</dbReference>
<evidence type="ECO:0000259" key="1">
    <source>
        <dbReference type="PROSITE" id="PS50191"/>
    </source>
</evidence>
<dbReference type="CDD" id="cd00170">
    <property type="entry name" value="SEC14"/>
    <property type="match status" value="1"/>
</dbReference>
<dbReference type="PANTHER" id="PTHR10174">
    <property type="entry name" value="ALPHA-TOCOPHEROL TRANSFER PROTEIN-RELATED"/>
    <property type="match status" value="1"/>
</dbReference>
<dbReference type="PROSITE" id="PS50191">
    <property type="entry name" value="CRAL_TRIO"/>
    <property type="match status" value="1"/>
</dbReference>
<dbReference type="SUPFAM" id="SSF52087">
    <property type="entry name" value="CRAL/TRIO domain"/>
    <property type="match status" value="1"/>
</dbReference>
<reference evidence="2" key="2">
    <citation type="submission" date="2021-08" db="EMBL/GenBank/DDBJ databases">
        <authorList>
            <person name="Eriksson T."/>
        </authorList>
    </citation>
    <scope>NUCLEOTIDE SEQUENCE</scope>
    <source>
        <strain evidence="2">Stoneville</strain>
        <tissue evidence="2">Whole head</tissue>
    </source>
</reference>
<accession>A0A8J6HV15</accession>
<dbReference type="SMART" id="SM00516">
    <property type="entry name" value="SEC14"/>
    <property type="match status" value="1"/>
</dbReference>
<name>A0A8J6HV15_TENMO</name>
<dbReference type="Gene3D" id="3.40.525.10">
    <property type="entry name" value="CRAL-TRIO lipid binding domain"/>
    <property type="match status" value="1"/>
</dbReference>
<organism evidence="2 3">
    <name type="scientific">Tenebrio molitor</name>
    <name type="common">Yellow mealworm beetle</name>
    <dbReference type="NCBI Taxonomy" id="7067"/>
    <lineage>
        <taxon>Eukaryota</taxon>
        <taxon>Metazoa</taxon>
        <taxon>Ecdysozoa</taxon>
        <taxon>Arthropoda</taxon>
        <taxon>Hexapoda</taxon>
        <taxon>Insecta</taxon>
        <taxon>Pterygota</taxon>
        <taxon>Neoptera</taxon>
        <taxon>Endopterygota</taxon>
        <taxon>Coleoptera</taxon>
        <taxon>Polyphaga</taxon>
        <taxon>Cucujiformia</taxon>
        <taxon>Tenebrionidae</taxon>
        <taxon>Tenebrio</taxon>
    </lineage>
</organism>
<dbReference type="GO" id="GO:1902936">
    <property type="term" value="F:phosphatidylinositol bisphosphate binding"/>
    <property type="evidence" value="ECO:0007669"/>
    <property type="project" value="TreeGrafter"/>
</dbReference>
<evidence type="ECO:0000313" key="2">
    <source>
        <dbReference type="EMBL" id="KAH0820812.1"/>
    </source>
</evidence>
<evidence type="ECO:0000313" key="3">
    <source>
        <dbReference type="Proteomes" id="UP000719412"/>
    </source>
</evidence>
<dbReference type="AlphaFoldDB" id="A0A8J6HV15"/>
<protein>
    <recommendedName>
        <fullName evidence="1">CRAL-TRIO domain-containing protein</fullName>
    </recommendedName>
</protein>
<dbReference type="GO" id="GO:0016020">
    <property type="term" value="C:membrane"/>
    <property type="evidence" value="ECO:0007669"/>
    <property type="project" value="TreeGrafter"/>
</dbReference>
<keyword evidence="3" id="KW-1185">Reference proteome</keyword>
<sequence>MAPTHAFDAQLLINQGRVPQETFDQLKKWCSTQKLPPLSDEQLVLFLLSCFSELKATQKTVHAHFTCKSGAPELFFNRDANAEDVQRAMKVCQVSVLPRRTDKNDAIALWRLQDTSYYKFNLEYIIKLIFMVAELPLYQDPPDGLVVLIDLKGLSLLHVTKLRLGPLRKFFHYVQEGYSCKIKQIHVLNTVYFIDKILIIMKPLMSKELYNMITFHSAKGNMSDFFDNHLPIDLIPLDYGGHLPHQATLSMQTYNSFRGMKKFYKDEEEQVKAYKLMQ</sequence>
<dbReference type="InterPro" id="IPR036865">
    <property type="entry name" value="CRAL-TRIO_dom_sf"/>
</dbReference>
<proteinExistence type="predicted"/>
<reference evidence="2" key="1">
    <citation type="journal article" date="2020" name="J Insects Food Feed">
        <title>The yellow mealworm (Tenebrio molitor) genome: a resource for the emerging insects as food and feed industry.</title>
        <authorList>
            <person name="Eriksson T."/>
            <person name="Andere A."/>
            <person name="Kelstrup H."/>
            <person name="Emery V."/>
            <person name="Picard C."/>
        </authorList>
    </citation>
    <scope>NUCLEOTIDE SEQUENCE</scope>
    <source>
        <strain evidence="2">Stoneville</strain>
        <tissue evidence="2">Whole head</tissue>
    </source>
</reference>
<comment type="caution">
    <text evidence="2">The sequence shown here is derived from an EMBL/GenBank/DDBJ whole genome shotgun (WGS) entry which is preliminary data.</text>
</comment>
<gene>
    <name evidence="2" type="ORF">GEV33_001978</name>
</gene>
<feature type="domain" description="CRAL-TRIO" evidence="1">
    <location>
        <begin position="123"/>
        <end position="247"/>
    </location>
</feature>
<dbReference type="Pfam" id="PF00650">
    <property type="entry name" value="CRAL_TRIO"/>
    <property type="match status" value="1"/>
</dbReference>
<dbReference type="EMBL" id="JABDTM020010697">
    <property type="protein sequence ID" value="KAH0820812.1"/>
    <property type="molecule type" value="Genomic_DNA"/>
</dbReference>
<dbReference type="Proteomes" id="UP000719412">
    <property type="component" value="Unassembled WGS sequence"/>
</dbReference>